<dbReference type="Proteomes" id="UP001159364">
    <property type="component" value="Linkage Group LG05"/>
</dbReference>
<feature type="compositionally biased region" description="Basic residues" evidence="1">
    <location>
        <begin position="122"/>
        <end position="131"/>
    </location>
</feature>
<reference evidence="2 3" key="1">
    <citation type="submission" date="2021-09" db="EMBL/GenBank/DDBJ databases">
        <title>Genomic insights and catalytic innovation underlie evolution of tropane alkaloids biosynthesis.</title>
        <authorList>
            <person name="Wang Y.-J."/>
            <person name="Tian T."/>
            <person name="Huang J.-P."/>
            <person name="Huang S.-X."/>
        </authorList>
    </citation>
    <scope>NUCLEOTIDE SEQUENCE [LARGE SCALE GENOMIC DNA]</scope>
    <source>
        <strain evidence="2">KIB-2018</strain>
        <tissue evidence="2">Leaf</tissue>
    </source>
</reference>
<feature type="compositionally biased region" description="Basic and acidic residues" evidence="1">
    <location>
        <begin position="103"/>
        <end position="121"/>
    </location>
</feature>
<gene>
    <name evidence="2" type="ORF">K2173_007780</name>
</gene>
<evidence type="ECO:0000256" key="1">
    <source>
        <dbReference type="SAM" id="MobiDB-lite"/>
    </source>
</evidence>
<name>A0AAV8TD17_9ROSI</name>
<feature type="compositionally biased region" description="Polar residues" evidence="1">
    <location>
        <begin position="83"/>
        <end position="93"/>
    </location>
</feature>
<dbReference type="AlphaFoldDB" id="A0AAV8TD17"/>
<dbReference type="EMBL" id="JAIWQS010000005">
    <property type="protein sequence ID" value="KAJ8764691.1"/>
    <property type="molecule type" value="Genomic_DNA"/>
</dbReference>
<accession>A0AAV8TD17</accession>
<sequence>MANIDRRPNAIGRVLTNLTKFAVDSAVNYPPKGFSVLNSSTVMVTAERFRDAKASVLLNEHKKSEDLKLVESLQMKKEKQPEDFTNLTQQSSAYGKCIPGVDPPKDTPDEGIKKSGGEETKKKRIFIRSRL</sequence>
<comment type="caution">
    <text evidence="2">The sequence shown here is derived from an EMBL/GenBank/DDBJ whole genome shotgun (WGS) entry which is preliminary data.</text>
</comment>
<proteinExistence type="predicted"/>
<protein>
    <submittedName>
        <fullName evidence="2">Uncharacterized protein</fullName>
    </submittedName>
</protein>
<evidence type="ECO:0000313" key="2">
    <source>
        <dbReference type="EMBL" id="KAJ8764691.1"/>
    </source>
</evidence>
<organism evidence="2 3">
    <name type="scientific">Erythroxylum novogranatense</name>
    <dbReference type="NCBI Taxonomy" id="1862640"/>
    <lineage>
        <taxon>Eukaryota</taxon>
        <taxon>Viridiplantae</taxon>
        <taxon>Streptophyta</taxon>
        <taxon>Embryophyta</taxon>
        <taxon>Tracheophyta</taxon>
        <taxon>Spermatophyta</taxon>
        <taxon>Magnoliopsida</taxon>
        <taxon>eudicotyledons</taxon>
        <taxon>Gunneridae</taxon>
        <taxon>Pentapetalae</taxon>
        <taxon>rosids</taxon>
        <taxon>fabids</taxon>
        <taxon>Malpighiales</taxon>
        <taxon>Erythroxylaceae</taxon>
        <taxon>Erythroxylum</taxon>
    </lineage>
</organism>
<feature type="region of interest" description="Disordered" evidence="1">
    <location>
        <begin position="78"/>
        <end position="131"/>
    </location>
</feature>
<keyword evidence="3" id="KW-1185">Reference proteome</keyword>
<evidence type="ECO:0000313" key="3">
    <source>
        <dbReference type="Proteomes" id="UP001159364"/>
    </source>
</evidence>